<dbReference type="GO" id="GO:0030968">
    <property type="term" value="P:endoplasmic reticulum unfolded protein response"/>
    <property type="evidence" value="ECO:0007669"/>
    <property type="project" value="TreeGrafter"/>
</dbReference>
<feature type="transmembrane region" description="Helical" evidence="4">
    <location>
        <begin position="294"/>
        <end position="315"/>
    </location>
</feature>
<dbReference type="Pfam" id="PF13181">
    <property type="entry name" value="TPR_8"/>
    <property type="match status" value="1"/>
</dbReference>
<evidence type="ECO:0000313" key="6">
    <source>
        <dbReference type="Proteomes" id="UP000199251"/>
    </source>
</evidence>
<gene>
    <name evidence="5" type="ORF">BN1232_01636</name>
</gene>
<proteinExistence type="predicted"/>
<name>A0A0E4CMA0_MYCLN</name>
<dbReference type="GO" id="GO:0000030">
    <property type="term" value="F:mannosyltransferase activity"/>
    <property type="evidence" value="ECO:0007669"/>
    <property type="project" value="TreeGrafter"/>
</dbReference>
<dbReference type="InterPro" id="IPR019734">
    <property type="entry name" value="TPR_rpt"/>
</dbReference>
<feature type="transmembrane region" description="Helical" evidence="4">
    <location>
        <begin position="321"/>
        <end position="341"/>
    </location>
</feature>
<dbReference type="EMBL" id="CTEE01000001">
    <property type="protein sequence ID" value="CQD09020.1"/>
    <property type="molecule type" value="Genomic_DNA"/>
</dbReference>
<evidence type="ECO:0000256" key="4">
    <source>
        <dbReference type="SAM" id="Phobius"/>
    </source>
</evidence>
<accession>A0A0E4CMA0</accession>
<dbReference type="OrthoDB" id="4522719at2"/>
<evidence type="ECO:0000313" key="5">
    <source>
        <dbReference type="EMBL" id="CQD09020.1"/>
    </source>
</evidence>
<dbReference type="SUPFAM" id="SSF48452">
    <property type="entry name" value="TPR-like"/>
    <property type="match status" value="1"/>
</dbReference>
<feature type="transmembrane region" description="Helical" evidence="4">
    <location>
        <begin position="228"/>
        <end position="246"/>
    </location>
</feature>
<dbReference type="PROSITE" id="PS50005">
    <property type="entry name" value="TPR"/>
    <property type="match status" value="1"/>
</dbReference>
<keyword evidence="2 3" id="KW-0802">TPR repeat</keyword>
<dbReference type="Proteomes" id="UP000199251">
    <property type="component" value="Unassembled WGS sequence"/>
</dbReference>
<dbReference type="AlphaFoldDB" id="A0A0E4CMA0"/>
<keyword evidence="4" id="KW-1133">Transmembrane helix</keyword>
<dbReference type="PANTHER" id="PTHR44227">
    <property type="match status" value="1"/>
</dbReference>
<feature type="transmembrane region" description="Helical" evidence="4">
    <location>
        <begin position="258"/>
        <end position="282"/>
    </location>
</feature>
<protein>
    <submittedName>
        <fullName evidence="5">Tetratricopeptide repeat protein</fullName>
    </submittedName>
</protein>
<organism evidence="5 6">
    <name type="scientific">Mycobacterium lentiflavum</name>
    <dbReference type="NCBI Taxonomy" id="141349"/>
    <lineage>
        <taxon>Bacteria</taxon>
        <taxon>Bacillati</taxon>
        <taxon>Actinomycetota</taxon>
        <taxon>Actinomycetes</taxon>
        <taxon>Mycobacteriales</taxon>
        <taxon>Mycobacteriaceae</taxon>
        <taxon>Mycobacterium</taxon>
        <taxon>Mycobacterium simiae complex</taxon>
    </lineage>
</organism>
<dbReference type="InterPro" id="IPR011990">
    <property type="entry name" value="TPR-like_helical_dom_sf"/>
</dbReference>
<dbReference type="Gene3D" id="1.25.40.10">
    <property type="entry name" value="Tetratricopeptide repeat domain"/>
    <property type="match status" value="1"/>
</dbReference>
<dbReference type="InterPro" id="IPR052346">
    <property type="entry name" value="O-mannosyl-transferase_TMTC"/>
</dbReference>
<evidence type="ECO:0000256" key="2">
    <source>
        <dbReference type="ARBA" id="ARBA00022803"/>
    </source>
</evidence>
<dbReference type="Pfam" id="PF13428">
    <property type="entry name" value="TPR_14"/>
    <property type="match status" value="1"/>
</dbReference>
<evidence type="ECO:0000256" key="3">
    <source>
        <dbReference type="PROSITE-ProRule" id="PRU00339"/>
    </source>
</evidence>
<dbReference type="STRING" id="141349.BN1232_01636"/>
<dbReference type="PANTHER" id="PTHR44227:SF3">
    <property type="entry name" value="PROTEIN O-MANNOSYL-TRANSFERASE TMTC4"/>
    <property type="match status" value="1"/>
</dbReference>
<sequence length="345" mass="37129">MISEPGVDQAGQAIHVAEAYFDTENYERAREVLRRSLAQSPNDPALLAQYARAEYLLENYDGASRSAYAALGAAPQHELAMRIYALSLDGLGRYGDALWMAWQGVKTHPNEPLQHRVYARLLQKSHQLNSALVVVDEALRLDPASPDGLVLRGSILHDLGRIRESTDSYRQALALDANHAAALNNMAVNRLQRGKFGHALRGFLGAAGSDPTLGDLVRRNIGAVLAKMLRRLTIVATVLAVLIQFVGFNHGDGHPTVVLRVATGVVTAALIVILGRLLYAIPRAVLASVLRERAFVVARLVHALLVIGLGAWVTAFGGMTWTIAAAGILTIAGLILARVGLTIGR</sequence>
<dbReference type="RefSeq" id="WP_090600903.1">
    <property type="nucleotide sequence ID" value="NZ_CTEE01000001.1"/>
</dbReference>
<dbReference type="GO" id="GO:0035269">
    <property type="term" value="P:protein O-linked glycosylation via mannose"/>
    <property type="evidence" value="ECO:0007669"/>
    <property type="project" value="TreeGrafter"/>
</dbReference>
<reference evidence="5 6" key="1">
    <citation type="submission" date="2015-03" db="EMBL/GenBank/DDBJ databases">
        <authorList>
            <person name="Urmite Genomes"/>
        </authorList>
    </citation>
    <scope>NUCLEOTIDE SEQUENCE [LARGE SCALE GENOMIC DNA]</scope>
    <source>
        <strain evidence="5 6">CSUR P1491</strain>
    </source>
</reference>
<keyword evidence="4" id="KW-0812">Transmembrane</keyword>
<feature type="repeat" description="TPR" evidence="3">
    <location>
        <begin position="10"/>
        <end position="43"/>
    </location>
</feature>
<dbReference type="SMART" id="SM00028">
    <property type="entry name" value="TPR"/>
    <property type="match status" value="4"/>
</dbReference>
<keyword evidence="1" id="KW-0677">Repeat</keyword>
<evidence type="ECO:0000256" key="1">
    <source>
        <dbReference type="ARBA" id="ARBA00022737"/>
    </source>
</evidence>
<keyword evidence="4" id="KW-0472">Membrane</keyword>